<evidence type="ECO:0000313" key="3">
    <source>
        <dbReference type="Proteomes" id="UP001596513"/>
    </source>
</evidence>
<organism evidence="2 3">
    <name type="scientific">Hymenobacter humi</name>
    <dbReference type="NCBI Taxonomy" id="1411620"/>
    <lineage>
        <taxon>Bacteria</taxon>
        <taxon>Pseudomonadati</taxon>
        <taxon>Bacteroidota</taxon>
        <taxon>Cytophagia</taxon>
        <taxon>Cytophagales</taxon>
        <taxon>Hymenobacteraceae</taxon>
        <taxon>Hymenobacter</taxon>
    </lineage>
</organism>
<feature type="domain" description="Outer membrane protein beta-barrel" evidence="1">
    <location>
        <begin position="49"/>
        <end position="240"/>
    </location>
</feature>
<dbReference type="InterPro" id="IPR025665">
    <property type="entry name" value="Beta-barrel_OMP_2"/>
</dbReference>
<comment type="caution">
    <text evidence="2">The sequence shown here is derived from an EMBL/GenBank/DDBJ whole genome shotgun (WGS) entry which is preliminary data.</text>
</comment>
<reference evidence="3" key="1">
    <citation type="journal article" date="2019" name="Int. J. Syst. Evol. Microbiol.">
        <title>The Global Catalogue of Microorganisms (GCM) 10K type strain sequencing project: providing services to taxonomists for standard genome sequencing and annotation.</title>
        <authorList>
            <consortium name="The Broad Institute Genomics Platform"/>
            <consortium name="The Broad Institute Genome Sequencing Center for Infectious Disease"/>
            <person name="Wu L."/>
            <person name="Ma J."/>
        </authorList>
    </citation>
    <scope>NUCLEOTIDE SEQUENCE [LARGE SCALE GENOMIC DNA]</scope>
    <source>
        <strain evidence="3">JCM 19635</strain>
    </source>
</reference>
<name>A0ABW2U1I7_9BACT</name>
<dbReference type="Proteomes" id="UP001596513">
    <property type="component" value="Unassembled WGS sequence"/>
</dbReference>
<accession>A0ABW2U1I7</accession>
<dbReference type="EMBL" id="JBHTEK010000001">
    <property type="protein sequence ID" value="MFC7666291.1"/>
    <property type="molecule type" value="Genomic_DNA"/>
</dbReference>
<gene>
    <name evidence="2" type="ORF">ACFQT0_01750</name>
</gene>
<evidence type="ECO:0000313" key="2">
    <source>
        <dbReference type="EMBL" id="MFC7666291.1"/>
    </source>
</evidence>
<dbReference type="RefSeq" id="WP_380199869.1">
    <property type="nucleotide sequence ID" value="NZ_JBHTEK010000001.1"/>
</dbReference>
<evidence type="ECO:0000259" key="1">
    <source>
        <dbReference type="Pfam" id="PF13568"/>
    </source>
</evidence>
<dbReference type="Pfam" id="PF13568">
    <property type="entry name" value="OMP_b-brl_2"/>
    <property type="match status" value="1"/>
</dbReference>
<keyword evidence="3" id="KW-1185">Reference proteome</keyword>
<protein>
    <submittedName>
        <fullName evidence="2">Outer membrane beta-barrel protein</fullName>
    </submittedName>
</protein>
<proteinExistence type="predicted"/>
<sequence length="273" mass="29160">MGKSSKSLFSSSFIAYEAPFYRTAFGSWPCRRRHRRPGPDGRHLWPALGGNLATFSYSGADLPINETNYITGVQVGGTANISFGKLAFQPSVLYTQKGAELKANQRFEDNGYTTIVEVTMTPKLNYLEVPLNFVYTEGGDHGFQVFAGPYVAFGVGGGGSYKVSILTTDPNKPFNGNFPGSLTVEYGDTQNDNANAGIGGSSASAPPLVYTARRFDAGLNGGIGYRLGPVQAQVGYGLGLLNFSPNDSDGNDTGSKGYHRGFQLAATYFFSGK</sequence>